<name>A0ABN1Y3D1_9ACTN</name>
<evidence type="ECO:0000313" key="2">
    <source>
        <dbReference type="Proteomes" id="UP001499863"/>
    </source>
</evidence>
<sequence length="94" mass="10531">MKSLGEFGEIRRYGDRVGEQFERLALPDGTEAQRKLGGIRRDEGPGIVAVRNEEPEIQQLPECVVAFRICAVWYSAAVVDRLQVERTGVRGKNS</sequence>
<protein>
    <submittedName>
        <fullName evidence="1">Uncharacterized protein</fullName>
    </submittedName>
</protein>
<comment type="caution">
    <text evidence="1">The sequence shown here is derived from an EMBL/GenBank/DDBJ whole genome shotgun (WGS) entry which is preliminary data.</text>
</comment>
<evidence type="ECO:0000313" key="1">
    <source>
        <dbReference type="EMBL" id="GAA1396858.1"/>
    </source>
</evidence>
<dbReference type="Proteomes" id="UP001499863">
    <property type="component" value="Unassembled WGS sequence"/>
</dbReference>
<proteinExistence type="predicted"/>
<dbReference type="EMBL" id="BAAAKJ010000183">
    <property type="protein sequence ID" value="GAA1396858.1"/>
    <property type="molecule type" value="Genomic_DNA"/>
</dbReference>
<gene>
    <name evidence="1" type="ORF">GCM10009639_33490</name>
</gene>
<reference evidence="1 2" key="1">
    <citation type="journal article" date="2019" name="Int. J. Syst. Evol. Microbiol.">
        <title>The Global Catalogue of Microorganisms (GCM) 10K type strain sequencing project: providing services to taxonomists for standard genome sequencing and annotation.</title>
        <authorList>
            <consortium name="The Broad Institute Genomics Platform"/>
            <consortium name="The Broad Institute Genome Sequencing Center for Infectious Disease"/>
            <person name="Wu L."/>
            <person name="Ma J."/>
        </authorList>
    </citation>
    <scope>NUCLEOTIDE SEQUENCE [LARGE SCALE GENOMIC DNA]</scope>
    <source>
        <strain evidence="1 2">JCM 12393</strain>
    </source>
</reference>
<accession>A0ABN1Y3D1</accession>
<organism evidence="1 2">
    <name type="scientific">Kitasatospora putterlickiae</name>
    <dbReference type="NCBI Taxonomy" id="221725"/>
    <lineage>
        <taxon>Bacteria</taxon>
        <taxon>Bacillati</taxon>
        <taxon>Actinomycetota</taxon>
        <taxon>Actinomycetes</taxon>
        <taxon>Kitasatosporales</taxon>
        <taxon>Streptomycetaceae</taxon>
        <taxon>Kitasatospora</taxon>
    </lineage>
</organism>
<keyword evidence="2" id="KW-1185">Reference proteome</keyword>